<evidence type="ECO:0000313" key="2">
    <source>
        <dbReference type="EMBL" id="EKM49050.1"/>
    </source>
</evidence>
<dbReference type="HOGENOM" id="CLU_2177074_0_0_1"/>
<dbReference type="KEGG" id="pco:PHACADRAFT_202077"/>
<gene>
    <name evidence="2" type="ORF">PHACADRAFT_202077</name>
</gene>
<feature type="signal peptide" evidence="1">
    <location>
        <begin position="1"/>
        <end position="18"/>
    </location>
</feature>
<keyword evidence="1" id="KW-0732">Signal</keyword>
<keyword evidence="3" id="KW-1185">Reference proteome</keyword>
<dbReference type="GO" id="GO:0070007">
    <property type="term" value="F:glutamic-type endopeptidase activity"/>
    <property type="evidence" value="ECO:0007669"/>
    <property type="project" value="InterPro"/>
</dbReference>
<evidence type="ECO:0000313" key="3">
    <source>
        <dbReference type="Proteomes" id="UP000008370"/>
    </source>
</evidence>
<dbReference type="EMBL" id="JH930575">
    <property type="protein sequence ID" value="EKM49050.1"/>
    <property type="molecule type" value="Genomic_DNA"/>
</dbReference>
<dbReference type="RefSeq" id="XP_007402400.1">
    <property type="nucleotide sequence ID" value="XM_007402338.1"/>
</dbReference>
<name>K5VQN2_PHACS</name>
<dbReference type="InterPro" id="IPR000250">
    <property type="entry name" value="Peptidase_G1"/>
</dbReference>
<accession>K5VQN2</accession>
<dbReference type="Proteomes" id="UP000008370">
    <property type="component" value="Unassembled WGS sequence"/>
</dbReference>
<protein>
    <submittedName>
        <fullName evidence="2">Uncharacterized protein</fullName>
    </submittedName>
</protein>
<evidence type="ECO:0000256" key="1">
    <source>
        <dbReference type="SAM" id="SignalP"/>
    </source>
</evidence>
<sequence>MHFIIPFVLALAATTAVALPSPRNRREVGVARSARSVLKRSSNNNTQFDDDVSGVSINATAGTFSGIAASITVPSISVPEGGALPVAMTAMISVDIATCPNTSVAAGILS</sequence>
<dbReference type="InParanoid" id="K5VQN2"/>
<dbReference type="Pfam" id="PF01828">
    <property type="entry name" value="Peptidase_A4"/>
    <property type="match status" value="1"/>
</dbReference>
<dbReference type="GeneID" id="18911790"/>
<feature type="chain" id="PRO_5003885041" evidence="1">
    <location>
        <begin position="19"/>
        <end position="110"/>
    </location>
</feature>
<reference evidence="2 3" key="1">
    <citation type="journal article" date="2012" name="BMC Genomics">
        <title>Comparative genomics of the white-rot fungi, Phanerochaete carnosa and P. chrysosporium, to elucidate the genetic basis of the distinct wood types they colonize.</title>
        <authorList>
            <person name="Suzuki H."/>
            <person name="MacDonald J."/>
            <person name="Syed K."/>
            <person name="Salamov A."/>
            <person name="Hori C."/>
            <person name="Aerts A."/>
            <person name="Henrissat B."/>
            <person name="Wiebenga A."/>
            <person name="vanKuyk P.A."/>
            <person name="Barry K."/>
            <person name="Lindquist E."/>
            <person name="LaButti K."/>
            <person name="Lapidus A."/>
            <person name="Lucas S."/>
            <person name="Coutinho P."/>
            <person name="Gong Y."/>
            <person name="Samejima M."/>
            <person name="Mahadevan R."/>
            <person name="Abou-Zaid M."/>
            <person name="de Vries R.P."/>
            <person name="Igarashi K."/>
            <person name="Yadav J.S."/>
            <person name="Grigoriev I.V."/>
            <person name="Master E.R."/>
        </authorList>
    </citation>
    <scope>NUCLEOTIDE SEQUENCE [LARGE SCALE GENOMIC DNA]</scope>
    <source>
        <strain evidence="2 3">HHB-10118-sp</strain>
    </source>
</reference>
<feature type="non-terminal residue" evidence="2">
    <location>
        <position position="110"/>
    </location>
</feature>
<organism evidence="2 3">
    <name type="scientific">Phanerochaete carnosa (strain HHB-10118-sp)</name>
    <name type="common">White-rot fungus</name>
    <name type="synonym">Peniophora carnosa</name>
    <dbReference type="NCBI Taxonomy" id="650164"/>
    <lineage>
        <taxon>Eukaryota</taxon>
        <taxon>Fungi</taxon>
        <taxon>Dikarya</taxon>
        <taxon>Basidiomycota</taxon>
        <taxon>Agaricomycotina</taxon>
        <taxon>Agaricomycetes</taxon>
        <taxon>Polyporales</taxon>
        <taxon>Phanerochaetaceae</taxon>
        <taxon>Phanerochaete</taxon>
    </lineage>
</organism>
<dbReference type="AlphaFoldDB" id="K5VQN2"/>
<proteinExistence type="predicted"/>
<dbReference type="GO" id="GO:0006508">
    <property type="term" value="P:proteolysis"/>
    <property type="evidence" value="ECO:0007669"/>
    <property type="project" value="InterPro"/>
</dbReference>